<dbReference type="PATRIC" id="fig|123899.6.peg.1818"/>
<reference evidence="2 3" key="1">
    <citation type="submission" date="2016-04" db="EMBL/GenBank/DDBJ databases">
        <authorList>
            <consortium name="Pathogen Informatics"/>
        </authorList>
    </citation>
    <scope>NUCLEOTIDE SEQUENCE [LARGE SCALE GENOMIC DNA]</scope>
    <source>
        <strain evidence="2 3">H044680328</strain>
    </source>
</reference>
<name>A0A157SH82_9BORD</name>
<keyword evidence="1" id="KW-0472">Membrane</keyword>
<gene>
    <name evidence="2" type="ORF">SAMEA3906487_01832</name>
</gene>
<dbReference type="OrthoDB" id="8521072at2"/>
<dbReference type="STRING" id="123899.SAMEA3906487_01832"/>
<dbReference type="GeneID" id="56590887"/>
<sequence length="248" mass="28003">MTAFARRLTLRQEIADFWRFLRRPTLAGRFGPREGGRWADWYPHIGLGRLMAWAGLLWLVNLFVLGPIAISAAGAGGAQHRMDLRDLPWVAAIFWAPVVEEMLFRYGLRRPLQALWVVPLMALAVYWGPRDWTLFIAAIVVLAAVWLSGRRARWSMTLGRSYCAHYGWVFHLAALAFAGVHLNNFALNQMPLWLLPLLVLPQWLTGLVLGWMRTRRGIGACFALHAVFNAGPMLLISLLLTLQPSLAP</sequence>
<proteinExistence type="predicted"/>
<feature type="transmembrane region" description="Helical" evidence="1">
    <location>
        <begin position="50"/>
        <end position="75"/>
    </location>
</feature>
<dbReference type="EMBL" id="LT546645">
    <property type="protein sequence ID" value="SAI69543.1"/>
    <property type="molecule type" value="Genomic_DNA"/>
</dbReference>
<keyword evidence="1" id="KW-1133">Transmembrane helix</keyword>
<feature type="transmembrane region" description="Helical" evidence="1">
    <location>
        <begin position="192"/>
        <end position="211"/>
    </location>
</feature>
<feature type="transmembrane region" description="Helical" evidence="1">
    <location>
        <begin position="133"/>
        <end position="149"/>
    </location>
</feature>
<evidence type="ECO:0000313" key="2">
    <source>
        <dbReference type="EMBL" id="SAI69543.1"/>
    </source>
</evidence>
<accession>A0A157SH82</accession>
<dbReference type="RefSeq" id="WP_033535494.1">
    <property type="nucleotide sequence ID" value="NZ_CP016340.1"/>
</dbReference>
<feature type="transmembrane region" description="Helical" evidence="1">
    <location>
        <begin position="87"/>
        <end position="104"/>
    </location>
</feature>
<dbReference type="KEGG" id="btrm:SAMEA390648701832"/>
<organism evidence="2 3">
    <name type="scientific">Bordetella trematum</name>
    <dbReference type="NCBI Taxonomy" id="123899"/>
    <lineage>
        <taxon>Bacteria</taxon>
        <taxon>Pseudomonadati</taxon>
        <taxon>Pseudomonadota</taxon>
        <taxon>Betaproteobacteria</taxon>
        <taxon>Burkholderiales</taxon>
        <taxon>Alcaligenaceae</taxon>
        <taxon>Bordetella</taxon>
    </lineage>
</organism>
<dbReference type="AlphaFoldDB" id="A0A157SH82"/>
<dbReference type="GO" id="GO:0080120">
    <property type="term" value="P:CAAX-box protein maturation"/>
    <property type="evidence" value="ECO:0007669"/>
    <property type="project" value="UniProtKB-ARBA"/>
</dbReference>
<protein>
    <submittedName>
        <fullName evidence="2">Membrane protein</fullName>
    </submittedName>
</protein>
<keyword evidence="3" id="KW-1185">Reference proteome</keyword>
<keyword evidence="1" id="KW-0812">Transmembrane</keyword>
<feature type="transmembrane region" description="Helical" evidence="1">
    <location>
        <begin position="218"/>
        <end position="242"/>
    </location>
</feature>
<dbReference type="GO" id="GO:0004175">
    <property type="term" value="F:endopeptidase activity"/>
    <property type="evidence" value="ECO:0007669"/>
    <property type="project" value="UniProtKB-ARBA"/>
</dbReference>
<evidence type="ECO:0000256" key="1">
    <source>
        <dbReference type="SAM" id="Phobius"/>
    </source>
</evidence>
<evidence type="ECO:0000313" key="3">
    <source>
        <dbReference type="Proteomes" id="UP000076825"/>
    </source>
</evidence>
<feature type="transmembrane region" description="Helical" evidence="1">
    <location>
        <begin position="111"/>
        <end position="127"/>
    </location>
</feature>
<dbReference type="Proteomes" id="UP000076825">
    <property type="component" value="Chromosome 1"/>
</dbReference>
<dbReference type="eggNOG" id="COG1266">
    <property type="taxonomic scope" value="Bacteria"/>
</dbReference>
<feature type="transmembrane region" description="Helical" evidence="1">
    <location>
        <begin position="161"/>
        <end position="180"/>
    </location>
</feature>